<organism evidence="3 4">
    <name type="scientific">Oxalicibacterium flavum</name>
    <dbReference type="NCBI Taxonomy" id="179467"/>
    <lineage>
        <taxon>Bacteria</taxon>
        <taxon>Pseudomonadati</taxon>
        <taxon>Pseudomonadota</taxon>
        <taxon>Betaproteobacteria</taxon>
        <taxon>Burkholderiales</taxon>
        <taxon>Oxalobacteraceae</taxon>
        <taxon>Oxalicibacterium</taxon>
    </lineage>
</organism>
<reference evidence="3" key="1">
    <citation type="journal article" date="2014" name="Int. J. Syst. Evol. Microbiol.">
        <title>Complete genome sequence of Corynebacterium casei LMG S-19264T (=DSM 44701T), isolated from a smear-ripened cheese.</title>
        <authorList>
            <consortium name="US DOE Joint Genome Institute (JGI-PGF)"/>
            <person name="Walter F."/>
            <person name="Albersmeier A."/>
            <person name="Kalinowski J."/>
            <person name="Ruckert C."/>
        </authorList>
    </citation>
    <scope>NUCLEOTIDE SEQUENCE</scope>
    <source>
        <strain evidence="3">CCM 7086</strain>
    </source>
</reference>
<evidence type="ECO:0000256" key="1">
    <source>
        <dbReference type="SAM" id="MobiDB-lite"/>
    </source>
</evidence>
<proteinExistence type="predicted"/>
<protein>
    <submittedName>
        <fullName evidence="3">Uncharacterized protein</fullName>
    </submittedName>
</protein>
<keyword evidence="2" id="KW-1133">Transmembrane helix</keyword>
<keyword evidence="4" id="KW-1185">Reference proteome</keyword>
<dbReference type="RefSeq" id="WP_229729004.1">
    <property type="nucleotide sequence ID" value="NZ_BMCG01000004.1"/>
</dbReference>
<gene>
    <name evidence="3" type="ORF">GCM10007205_22360</name>
</gene>
<feature type="compositionally biased region" description="Pro residues" evidence="1">
    <location>
        <begin position="59"/>
        <end position="74"/>
    </location>
</feature>
<dbReference type="EMBL" id="BMCG01000004">
    <property type="protein sequence ID" value="GGC12965.1"/>
    <property type="molecule type" value="Genomic_DNA"/>
</dbReference>
<name>A0A8J2XYF3_9BURK</name>
<feature type="region of interest" description="Disordered" evidence="1">
    <location>
        <begin position="56"/>
        <end position="115"/>
    </location>
</feature>
<dbReference type="Proteomes" id="UP000620266">
    <property type="component" value="Unassembled WGS sequence"/>
</dbReference>
<keyword evidence="2" id="KW-0472">Membrane</keyword>
<sequence>MIPDSPNARFYLGLALSLLIHALILLFYLDQPPPRLAETGESGTAPLQVQLLPKAPASEPAPRPVIAPPAPRPNKPVRQRPSPPVARKQPPSERSEPRQASIPPAPQAERKFDPQMDMTDMLNAARERRRAAGIQEPESSQPAPQDDSAIARANVQELMDKQARGRNESGGVFQITYKGVRNAEFIFRGWNTRRNTNMRQLIQVDAGLGGDVDTAIVRRMIEIIRQTERGDFQWESRRLGRTITLSARLRDNDALEDFLKKEFLE</sequence>
<reference evidence="3" key="2">
    <citation type="submission" date="2020-09" db="EMBL/GenBank/DDBJ databases">
        <authorList>
            <person name="Sun Q."/>
            <person name="Sedlacek I."/>
        </authorList>
    </citation>
    <scope>NUCLEOTIDE SEQUENCE</scope>
    <source>
        <strain evidence="3">CCM 7086</strain>
    </source>
</reference>
<comment type="caution">
    <text evidence="3">The sequence shown here is derived from an EMBL/GenBank/DDBJ whole genome shotgun (WGS) entry which is preliminary data.</text>
</comment>
<evidence type="ECO:0000313" key="3">
    <source>
        <dbReference type="EMBL" id="GGC12965.1"/>
    </source>
</evidence>
<dbReference type="AlphaFoldDB" id="A0A8J2XYF3"/>
<accession>A0A8J2XYF3</accession>
<feature type="transmembrane region" description="Helical" evidence="2">
    <location>
        <begin position="12"/>
        <end position="29"/>
    </location>
</feature>
<evidence type="ECO:0000256" key="2">
    <source>
        <dbReference type="SAM" id="Phobius"/>
    </source>
</evidence>
<keyword evidence="2" id="KW-0812">Transmembrane</keyword>
<evidence type="ECO:0000313" key="4">
    <source>
        <dbReference type="Proteomes" id="UP000620266"/>
    </source>
</evidence>